<reference evidence="1 2" key="1">
    <citation type="journal article" date="2016" name="C (Basel)">
        <title>Selective Growth of and Electricity Production by Marine Exoelectrogenic Bacteria in Self-Aggregated Hydrogel of Microbially Reduced Graphene Oxide.</title>
        <authorList>
            <person name="Yoshida N."/>
            <person name="Goto Y."/>
            <person name="Miyata Y."/>
        </authorList>
    </citation>
    <scope>NUCLEOTIDE SEQUENCE [LARGE SCALE GENOMIC DNA]</scope>
    <source>
        <strain evidence="1 2">NIT-T3</strain>
    </source>
</reference>
<dbReference type="NCBIfam" id="TIGR01993">
    <property type="entry name" value="Pyr-5-nucltdase"/>
    <property type="match status" value="1"/>
</dbReference>
<dbReference type="NCBIfam" id="TIGR01509">
    <property type="entry name" value="HAD-SF-IA-v3"/>
    <property type="match status" value="1"/>
</dbReference>
<keyword evidence="2" id="KW-1185">Reference proteome</keyword>
<dbReference type="SFLD" id="SFLDG01129">
    <property type="entry name" value="C1.5:_HAD__Beta-PGM__Phosphata"/>
    <property type="match status" value="1"/>
</dbReference>
<dbReference type="InterPro" id="IPR023214">
    <property type="entry name" value="HAD_sf"/>
</dbReference>
<name>A0ABM8HPD7_9BACT</name>
<dbReference type="Gene3D" id="3.40.50.1000">
    <property type="entry name" value="HAD superfamily/HAD-like"/>
    <property type="match status" value="1"/>
</dbReference>
<dbReference type="InterPro" id="IPR036412">
    <property type="entry name" value="HAD-like_sf"/>
</dbReference>
<accession>A0ABM8HPD7</accession>
<dbReference type="SFLD" id="SFLDS00003">
    <property type="entry name" value="Haloacid_Dehalogenase"/>
    <property type="match status" value="1"/>
</dbReference>
<dbReference type="PANTHER" id="PTHR12725:SF117">
    <property type="entry name" value="HALOACID DEHALOGENASE-LIKE HYDROLASE"/>
    <property type="match status" value="1"/>
</dbReference>
<protein>
    <submittedName>
        <fullName evidence="1">Pyrimidine 5'-nucleotidase</fullName>
    </submittedName>
</protein>
<proteinExistence type="predicted"/>
<organism evidence="1 2">
    <name type="scientific">Desulfuromonas versatilis</name>
    <dbReference type="NCBI Taxonomy" id="2802975"/>
    <lineage>
        <taxon>Bacteria</taxon>
        <taxon>Pseudomonadati</taxon>
        <taxon>Thermodesulfobacteriota</taxon>
        <taxon>Desulfuromonadia</taxon>
        <taxon>Desulfuromonadales</taxon>
        <taxon>Desulfuromonadaceae</taxon>
        <taxon>Desulfuromonas</taxon>
    </lineage>
</organism>
<gene>
    <name evidence="1" type="ORF">DESUT3_05760</name>
</gene>
<dbReference type="InterPro" id="IPR010237">
    <property type="entry name" value="Pyr-5-nucltdase"/>
</dbReference>
<dbReference type="Proteomes" id="UP001319827">
    <property type="component" value="Chromosome"/>
</dbReference>
<dbReference type="Pfam" id="PF00702">
    <property type="entry name" value="Hydrolase"/>
    <property type="match status" value="1"/>
</dbReference>
<reference evidence="1 2" key="2">
    <citation type="journal article" date="2021" name="Int. J. Syst. Evol. Microbiol.">
        <title>Isolation and Polyphasic Characterization of Desulfuromonas versatilis sp. Nov., an Electrogenic Bacteria Capable of Versatile Metabolism Isolated from a Graphene Oxide-Reducing Enrichment Culture.</title>
        <authorList>
            <person name="Xie L."/>
            <person name="Yoshida N."/>
            <person name="Ishii S."/>
            <person name="Meng L."/>
        </authorList>
    </citation>
    <scope>NUCLEOTIDE SEQUENCE [LARGE SCALE GENOMIC DNA]</scope>
    <source>
        <strain evidence="1 2">NIT-T3</strain>
    </source>
</reference>
<dbReference type="SUPFAM" id="SSF56784">
    <property type="entry name" value="HAD-like"/>
    <property type="match status" value="1"/>
</dbReference>
<dbReference type="Gene3D" id="1.10.150.450">
    <property type="match status" value="1"/>
</dbReference>
<evidence type="ECO:0000313" key="1">
    <source>
        <dbReference type="EMBL" id="BCR03507.1"/>
    </source>
</evidence>
<dbReference type="PANTHER" id="PTHR12725">
    <property type="entry name" value="HALOACID DEHALOGENASE-LIKE HYDROLASE"/>
    <property type="match status" value="1"/>
</dbReference>
<evidence type="ECO:0000313" key="2">
    <source>
        <dbReference type="Proteomes" id="UP001319827"/>
    </source>
</evidence>
<dbReference type="InterPro" id="IPR006439">
    <property type="entry name" value="HAD-SF_hydro_IA"/>
</dbReference>
<dbReference type="SFLD" id="SFLDG01132">
    <property type="entry name" value="C1.5.3:_5'-Nucleotidase_Like"/>
    <property type="match status" value="1"/>
</dbReference>
<sequence length="216" mass="24583">MSEPFMEAVIFDLDNTLYSPERQLFSLIDVRINRYMHEVVGIPLGEVDGLRRRYWAEYGVTLQGLIRHYGVDPEDYLEYVHDVDVAGRLRPDPQLRQALGEIPQRKVVFTNGSRGHALRVLDALDLNGQFEQIFDIRVADYRPKPFTEPYRQVLRSLALAPECCVMVEDSPENLRTAKQLGMRTILVGGGECPAYVDARIDSAAQVPQVVSEWMAC</sequence>
<dbReference type="EMBL" id="AP024355">
    <property type="protein sequence ID" value="BCR03507.1"/>
    <property type="molecule type" value="Genomic_DNA"/>
</dbReference>